<dbReference type="GO" id="GO:0006281">
    <property type="term" value="P:DNA repair"/>
    <property type="evidence" value="ECO:0007669"/>
    <property type="project" value="TreeGrafter"/>
</dbReference>
<feature type="repeat" description="WD" evidence="9">
    <location>
        <begin position="132"/>
        <end position="173"/>
    </location>
</feature>
<keyword evidence="3 9" id="KW-0853">WD repeat</keyword>
<dbReference type="GO" id="GO:0003682">
    <property type="term" value="F:chromatin binding"/>
    <property type="evidence" value="ECO:0007669"/>
    <property type="project" value="TreeGrafter"/>
</dbReference>
<dbReference type="InterPro" id="IPR022100">
    <property type="entry name" value="WDHD1/CFT4_beta-prop_2nd"/>
</dbReference>
<feature type="transmembrane region" description="Helical" evidence="11">
    <location>
        <begin position="1066"/>
        <end position="1083"/>
    </location>
</feature>
<feature type="transmembrane region" description="Helical" evidence="11">
    <location>
        <begin position="1180"/>
        <end position="1198"/>
    </location>
</feature>
<dbReference type="PROSITE" id="PS00678">
    <property type="entry name" value="WD_REPEATS_1"/>
    <property type="match status" value="1"/>
</dbReference>
<feature type="transmembrane region" description="Helical" evidence="11">
    <location>
        <begin position="1120"/>
        <end position="1141"/>
    </location>
</feature>
<evidence type="ECO:0000256" key="2">
    <source>
        <dbReference type="ARBA" id="ARBA00004141"/>
    </source>
</evidence>
<dbReference type="Proteomes" id="UP000617340">
    <property type="component" value="Unassembled WGS sequence"/>
</dbReference>
<dbReference type="GO" id="GO:0022857">
    <property type="term" value="F:transmembrane transporter activity"/>
    <property type="evidence" value="ECO:0007669"/>
    <property type="project" value="InterPro"/>
</dbReference>
<feature type="transmembrane region" description="Helical" evidence="11">
    <location>
        <begin position="1351"/>
        <end position="1372"/>
    </location>
</feature>
<evidence type="ECO:0000256" key="11">
    <source>
        <dbReference type="SAM" id="Phobius"/>
    </source>
</evidence>
<dbReference type="PANTHER" id="PTHR19932">
    <property type="entry name" value="WD REPEAT AND HMG-BOX DNA BINDING PROTEIN"/>
    <property type="match status" value="1"/>
</dbReference>
<accession>A0A834JSJ5</accession>
<feature type="region of interest" description="Disordered" evidence="10">
    <location>
        <begin position="831"/>
        <end position="864"/>
    </location>
</feature>
<dbReference type="InterPro" id="IPR005828">
    <property type="entry name" value="MFS_sugar_transport-like"/>
</dbReference>
<evidence type="ECO:0000256" key="4">
    <source>
        <dbReference type="ARBA" id="ARBA00022692"/>
    </source>
</evidence>
<dbReference type="Pfam" id="PF20946">
    <property type="entry name" value="Ctf4_C"/>
    <property type="match status" value="1"/>
</dbReference>
<keyword evidence="7 11" id="KW-0472">Membrane</keyword>
<dbReference type="Gene3D" id="1.20.1250.20">
    <property type="entry name" value="MFS general substrate transporter like domains"/>
    <property type="match status" value="1"/>
</dbReference>
<feature type="region of interest" description="Disordered" evidence="10">
    <location>
        <begin position="900"/>
        <end position="930"/>
    </location>
</feature>
<dbReference type="GO" id="GO:0043596">
    <property type="term" value="C:nuclear replication fork"/>
    <property type="evidence" value="ECO:0007669"/>
    <property type="project" value="TreeGrafter"/>
</dbReference>
<dbReference type="Pfam" id="PF12341">
    <property type="entry name" value="Mcl1_mid"/>
    <property type="match status" value="1"/>
</dbReference>
<evidence type="ECO:0000256" key="6">
    <source>
        <dbReference type="ARBA" id="ARBA00022989"/>
    </source>
</evidence>
<dbReference type="InterPro" id="IPR048591">
    <property type="entry name" value="WDHD1/CFT4_hel"/>
</dbReference>
<dbReference type="GO" id="GO:0006261">
    <property type="term" value="P:DNA-templated DNA replication"/>
    <property type="evidence" value="ECO:0007669"/>
    <property type="project" value="TreeGrafter"/>
</dbReference>
<dbReference type="GO" id="GO:0000278">
    <property type="term" value="P:mitotic cell cycle"/>
    <property type="evidence" value="ECO:0007669"/>
    <property type="project" value="TreeGrafter"/>
</dbReference>
<feature type="compositionally biased region" description="Basic and acidic residues" evidence="10">
    <location>
        <begin position="900"/>
        <end position="912"/>
    </location>
</feature>
<feature type="transmembrane region" description="Helical" evidence="11">
    <location>
        <begin position="1269"/>
        <end position="1290"/>
    </location>
</feature>
<keyword evidence="8" id="KW-0539">Nucleus</keyword>
<protein>
    <recommendedName>
        <fullName evidence="12">Major facilitator superfamily (MFS) profile domain-containing protein</fullName>
    </recommendedName>
</protein>
<organism evidence="13 14">
    <name type="scientific">Vespula germanica</name>
    <name type="common">German yellow jacket</name>
    <name type="synonym">Paravespula germanica</name>
    <dbReference type="NCBI Taxonomy" id="30212"/>
    <lineage>
        <taxon>Eukaryota</taxon>
        <taxon>Metazoa</taxon>
        <taxon>Ecdysozoa</taxon>
        <taxon>Arthropoda</taxon>
        <taxon>Hexapoda</taxon>
        <taxon>Insecta</taxon>
        <taxon>Pterygota</taxon>
        <taxon>Neoptera</taxon>
        <taxon>Endopterygota</taxon>
        <taxon>Hymenoptera</taxon>
        <taxon>Apocrita</taxon>
        <taxon>Aculeata</taxon>
        <taxon>Vespoidea</taxon>
        <taxon>Vespidae</taxon>
        <taxon>Vespinae</taxon>
        <taxon>Vespula</taxon>
    </lineage>
</organism>
<feature type="transmembrane region" description="Helical" evidence="11">
    <location>
        <begin position="1296"/>
        <end position="1319"/>
    </location>
</feature>
<dbReference type="InterPro" id="IPR015943">
    <property type="entry name" value="WD40/YVTN_repeat-like_dom_sf"/>
</dbReference>
<feature type="transmembrane region" description="Helical" evidence="11">
    <location>
        <begin position="1411"/>
        <end position="1431"/>
    </location>
</feature>
<evidence type="ECO:0000259" key="12">
    <source>
        <dbReference type="PROSITE" id="PS50850"/>
    </source>
</evidence>
<evidence type="ECO:0000256" key="7">
    <source>
        <dbReference type="ARBA" id="ARBA00023136"/>
    </source>
</evidence>
<feature type="transmembrane region" description="Helical" evidence="11">
    <location>
        <begin position="1384"/>
        <end position="1405"/>
    </location>
</feature>
<proteinExistence type="predicted"/>
<reference evidence="13" key="1">
    <citation type="journal article" date="2020" name="G3 (Bethesda)">
        <title>High-Quality Assemblies for Three Invasive Social Wasps from the &lt;i&gt;Vespula&lt;/i&gt; Genus.</title>
        <authorList>
            <person name="Harrop T.W.R."/>
            <person name="Guhlin J."/>
            <person name="McLaughlin G.M."/>
            <person name="Permina E."/>
            <person name="Stockwell P."/>
            <person name="Gilligan J."/>
            <person name="Le Lec M.F."/>
            <person name="Gruber M.A.M."/>
            <person name="Quinn O."/>
            <person name="Lovegrove M."/>
            <person name="Duncan E.J."/>
            <person name="Remnant E.J."/>
            <person name="Van Eeckhoven J."/>
            <person name="Graham B."/>
            <person name="Knapp R.A."/>
            <person name="Langford K.W."/>
            <person name="Kronenberg Z."/>
            <person name="Press M.O."/>
            <person name="Eacker S.M."/>
            <person name="Wilson-Rankin E.E."/>
            <person name="Purcell J."/>
            <person name="Lester P.J."/>
            <person name="Dearden P.K."/>
        </authorList>
    </citation>
    <scope>NUCLEOTIDE SEQUENCE</scope>
    <source>
        <strain evidence="13">Linc-1</strain>
    </source>
</reference>
<dbReference type="Gene3D" id="2.130.10.10">
    <property type="entry name" value="YVTN repeat-like/Quinoprotein amine dehydrogenase"/>
    <property type="match status" value="2"/>
</dbReference>
<keyword evidence="14" id="KW-1185">Reference proteome</keyword>
<evidence type="ECO:0000256" key="5">
    <source>
        <dbReference type="ARBA" id="ARBA00022737"/>
    </source>
</evidence>
<keyword evidence="5" id="KW-0677">Repeat</keyword>
<dbReference type="PROSITE" id="PS50294">
    <property type="entry name" value="WD_REPEATS_REGION"/>
    <property type="match status" value="1"/>
</dbReference>
<evidence type="ECO:0000256" key="1">
    <source>
        <dbReference type="ARBA" id="ARBA00004123"/>
    </source>
</evidence>
<evidence type="ECO:0000256" key="10">
    <source>
        <dbReference type="SAM" id="MobiDB-lite"/>
    </source>
</evidence>
<evidence type="ECO:0000256" key="9">
    <source>
        <dbReference type="PROSITE-ProRule" id="PRU00221"/>
    </source>
</evidence>
<evidence type="ECO:0000256" key="3">
    <source>
        <dbReference type="ARBA" id="ARBA00022574"/>
    </source>
</evidence>
<gene>
    <name evidence="13" type="ORF">HZH68_010381</name>
</gene>
<feature type="compositionally biased region" description="Polar residues" evidence="10">
    <location>
        <begin position="831"/>
        <end position="840"/>
    </location>
</feature>
<keyword evidence="4 11" id="KW-0812">Transmembrane</keyword>
<dbReference type="InterPro" id="IPR001680">
    <property type="entry name" value="WD40_rpt"/>
</dbReference>
<dbReference type="Pfam" id="PF00083">
    <property type="entry name" value="Sugar_tr"/>
    <property type="match status" value="1"/>
</dbReference>
<dbReference type="InterPro" id="IPR036322">
    <property type="entry name" value="WD40_repeat_dom_sf"/>
</dbReference>
<evidence type="ECO:0000256" key="8">
    <source>
        <dbReference type="ARBA" id="ARBA00023242"/>
    </source>
</evidence>
<dbReference type="PROSITE" id="PS50850">
    <property type="entry name" value="MFS"/>
    <property type="match status" value="1"/>
</dbReference>
<dbReference type="InterPro" id="IPR019775">
    <property type="entry name" value="WD40_repeat_CS"/>
</dbReference>
<dbReference type="Pfam" id="PF24817">
    <property type="entry name" value="WD40_WDHD1_1st"/>
    <property type="match status" value="1"/>
</dbReference>
<evidence type="ECO:0000313" key="13">
    <source>
        <dbReference type="EMBL" id="KAF7393562.1"/>
    </source>
</evidence>
<dbReference type="InterPro" id="IPR036259">
    <property type="entry name" value="MFS_trans_sf"/>
</dbReference>
<dbReference type="CDD" id="cd17317">
    <property type="entry name" value="MFS_SLC22"/>
    <property type="match status" value="1"/>
</dbReference>
<dbReference type="EMBL" id="JACSDZ010000010">
    <property type="protein sequence ID" value="KAF7393562.1"/>
    <property type="molecule type" value="Genomic_DNA"/>
</dbReference>
<dbReference type="PROSITE" id="PS50082">
    <property type="entry name" value="WD_REPEATS_2"/>
    <property type="match status" value="1"/>
</dbReference>
<dbReference type="SMART" id="SM00320">
    <property type="entry name" value="WD40"/>
    <property type="match status" value="5"/>
</dbReference>
<dbReference type="GO" id="GO:0016020">
    <property type="term" value="C:membrane"/>
    <property type="evidence" value="ECO:0007669"/>
    <property type="project" value="UniProtKB-SubCell"/>
</dbReference>
<feature type="transmembrane region" description="Helical" evidence="11">
    <location>
        <begin position="1095"/>
        <end position="1114"/>
    </location>
</feature>
<evidence type="ECO:0000313" key="14">
    <source>
        <dbReference type="Proteomes" id="UP000617340"/>
    </source>
</evidence>
<dbReference type="PANTHER" id="PTHR19932:SF10">
    <property type="entry name" value="WD REPEAT AND HMG-BOX DNA-BINDING PROTEIN 1"/>
    <property type="match status" value="1"/>
</dbReference>
<comment type="caution">
    <text evidence="13">The sequence shown here is derived from an EMBL/GenBank/DDBJ whole genome shotgun (WGS) entry which is preliminary data.</text>
</comment>
<dbReference type="SUPFAM" id="SSF103473">
    <property type="entry name" value="MFS general substrate transporter"/>
    <property type="match status" value="1"/>
</dbReference>
<comment type="subcellular location">
    <subcellularLocation>
        <location evidence="2">Membrane</location>
        <topology evidence="2">Multi-pass membrane protein</topology>
    </subcellularLocation>
    <subcellularLocation>
        <location evidence="1">Nucleus</location>
    </subcellularLocation>
</comment>
<keyword evidence="6 11" id="KW-1133">Transmembrane helix</keyword>
<dbReference type="InterPro" id="IPR057646">
    <property type="entry name" value="WD40_WDHD1_1st"/>
</dbReference>
<dbReference type="InterPro" id="IPR020846">
    <property type="entry name" value="MFS_dom"/>
</dbReference>
<feature type="transmembrane region" description="Helical" evidence="11">
    <location>
        <begin position="1153"/>
        <end position="1174"/>
    </location>
</feature>
<name>A0A834JSJ5_VESGE</name>
<feature type="transmembrane region" description="Helical" evidence="11">
    <location>
        <begin position="1326"/>
        <end position="1345"/>
    </location>
</feature>
<sequence>MPLVKKPMRYAHPEGHTDVCYYTGEEGGLITCGSDGDVRSWLNLMDDDPAASCIAEQAITVISKKGKIYVGNDNNTVQILTHPDLEKEGIVTRFAAPVCALTSTANSNYIVSGGCDMRIQVTNINTSYCIELEGHEAPILGLSLDPKEEFVASSSADGSIRVWNIKEKRAVNIWNNVVPKCNSFFTAKTYCTPSFHCKDGSCLAYPHNKDIIIVERLTWKESHRLKCPTLKSEFSICKFSNCGTKLAASTVYGEIVVWSTEDMALIGNIEHPQNTKITALVWKHNKSDEIAFCDISGQLGCIDVIVDNQSEDLLNDGLSTNNEIRETTEFPLNNINDNDDDDDDGENVISLNKIKASVEHEDDEKSDIILERMQDAVHNVKSFMPEIRIQPPFQPGSSPIHLLSRFMIWNDIGIVKCFNSEDGEESSIEVEFHDVTIHRSMHINNYLKHTIASLSSYALVLNCPSLEDIASKLVVVVLQGWGSGNKEWSIDLPEGEEGQCVTAGDNFIAIATSRRYLRIFMIGGTQREVIALPGPVVAMNAFTNHLVVAYHDGLGMTGDQHMSLLCIKIFGTYLRNQKLSVPLSPSSDLMWLGLSDLGSPVIMDSEDIIKIYDKKSSLWKVICDMNRQGKGKADHYFIIGVSEERSSVRCVLCKGSYYPATTPRPVITEITLTIPLCEPESEKTEKETKLWQLGSQPLDENEAVLFLIALACRSNVEYRAVELCEQIASQKVLDLAIKYAARINRTALMKKLESIADIKEQQDEQKESNVNQNDMDNHDEIIIEDAEEVLLTPIITKKPDIEIKPLSMNDTLSLRRSNPFLKNARSQSTAGLIGLNTAQEKPQRSITDKNLSSKSKPKNEEKKETFVGWYAKQKKHLQEEFPNYKPAELTKIALSRYKEISSTQDREEQSEGKKRKLSSPETEQDSQTKRSLEVENLMKALGVCKIEMSFVIEVITRHDHVPLDVIQDAMGVMGPWHIVIAIALSLVKFPVAWHQLSIVFLAPPTNFSCISPQSSTNGSMIMKCYVDIGNGTMEKCTSFKYDKRIFRESIITEWDLVCDREQLTNVVQSCTMFGVLLGNFLFSSVADRIGRKKPLMIAIALQSITGVISAYVAWYELFLLFKFISAIATGGTMLVSFVLLMEIVGIEWRSAMSVLFHVPFIIGHITTPLVAYLTHTWQKFQMAISIPAIFLLSYYWIIPESPRWLFAIGRPAEAEIILMKAARRNKIPLENVNRALESHESQRLLRKTNNTNYNVTHLFRTSNMRLKSICIFINWFFCGTCFFGLAQYMGHIDGNIFTNVAVSSALELPGTIIVLYLISRVSRLKILMGGNFLTALSLLLTVIINHPTAQLCLASIGIAGTAISFPTIYLYSSEIFPTVVRNNGIGVGSVCARLGSIIAPYIATVNKIQPWLPPVIFGTGQLIGAGLCLLLPETMNCELPETIEDGENFGKKTSARNTS</sequence>
<dbReference type="SUPFAM" id="SSF50978">
    <property type="entry name" value="WD40 repeat-like"/>
    <property type="match status" value="1"/>
</dbReference>
<feature type="domain" description="Major facilitator superfamily (MFS) profile" evidence="12">
    <location>
        <begin position="980"/>
        <end position="1436"/>
    </location>
</feature>